<dbReference type="GO" id="GO:0005737">
    <property type="term" value="C:cytoplasm"/>
    <property type="evidence" value="ECO:0007669"/>
    <property type="project" value="InterPro"/>
</dbReference>
<dbReference type="GO" id="GO:0043093">
    <property type="term" value="P:FtsZ-dependent cytokinesis"/>
    <property type="evidence" value="ECO:0007669"/>
    <property type="project" value="InterPro"/>
</dbReference>
<organism evidence="4 5">
    <name type="scientific">Desulfobulbus propionicus (strain ATCC 33891 / DSM 2032 / VKM B-1956 / 1pr3)</name>
    <dbReference type="NCBI Taxonomy" id="577650"/>
    <lineage>
        <taxon>Bacteria</taxon>
        <taxon>Pseudomonadati</taxon>
        <taxon>Thermodesulfobacteriota</taxon>
        <taxon>Desulfobulbia</taxon>
        <taxon>Desulfobulbales</taxon>
        <taxon>Desulfobulbaceae</taxon>
        <taxon>Desulfobulbus</taxon>
    </lineage>
</organism>
<dbReference type="Gene3D" id="6.10.250.370">
    <property type="match status" value="1"/>
</dbReference>
<keyword evidence="5" id="KW-1185">Reference proteome</keyword>
<evidence type="ECO:0000313" key="4">
    <source>
        <dbReference type="EMBL" id="ADW18937.1"/>
    </source>
</evidence>
<dbReference type="InterPro" id="IPR009252">
    <property type="entry name" value="Cell_div_ZapB"/>
</dbReference>
<evidence type="ECO:0000256" key="3">
    <source>
        <dbReference type="SAM" id="MobiDB-lite"/>
    </source>
</evidence>
<evidence type="ECO:0008006" key="6">
    <source>
        <dbReference type="Google" id="ProtNLM"/>
    </source>
</evidence>
<protein>
    <recommendedName>
        <fullName evidence="6">Cell division protein ZapB</fullName>
    </recommendedName>
</protein>
<feature type="coiled-coil region" evidence="2">
    <location>
        <begin position="14"/>
        <end position="76"/>
    </location>
</feature>
<evidence type="ECO:0000256" key="1">
    <source>
        <dbReference type="ARBA" id="ARBA00023054"/>
    </source>
</evidence>
<dbReference type="GO" id="GO:0090529">
    <property type="term" value="P:cell septum assembly"/>
    <property type="evidence" value="ECO:0007669"/>
    <property type="project" value="InterPro"/>
</dbReference>
<dbReference type="KEGG" id="dpr:Despr_2803"/>
<feature type="compositionally biased region" description="Low complexity" evidence="3">
    <location>
        <begin position="87"/>
        <end position="97"/>
    </location>
</feature>
<dbReference type="EMBL" id="CP002364">
    <property type="protein sequence ID" value="ADW18937.1"/>
    <property type="molecule type" value="Genomic_DNA"/>
</dbReference>
<reference evidence="4 5" key="1">
    <citation type="journal article" date="2011" name="Stand. Genomic Sci.">
        <title>Complete genome sequence of Desulfobulbus propionicus type strain (1pr3).</title>
        <authorList>
            <person name="Pagani I."/>
            <person name="Lapidus A."/>
            <person name="Nolan M."/>
            <person name="Lucas S."/>
            <person name="Hammon N."/>
            <person name="Deshpande S."/>
            <person name="Cheng J.F."/>
            <person name="Chertkov O."/>
            <person name="Davenport K."/>
            <person name="Tapia R."/>
            <person name="Han C."/>
            <person name="Goodwin L."/>
            <person name="Pitluck S."/>
            <person name="Liolios K."/>
            <person name="Mavromatis K."/>
            <person name="Ivanova N."/>
            <person name="Mikhailova N."/>
            <person name="Pati A."/>
            <person name="Chen A."/>
            <person name="Palaniappan K."/>
            <person name="Land M."/>
            <person name="Hauser L."/>
            <person name="Chang Y.J."/>
            <person name="Jeffries C.D."/>
            <person name="Detter J.C."/>
            <person name="Brambilla E."/>
            <person name="Kannan K.P."/>
            <person name="Djao O.D."/>
            <person name="Rohde M."/>
            <person name="Pukall R."/>
            <person name="Spring S."/>
            <person name="Goker M."/>
            <person name="Sikorski J."/>
            <person name="Woyke T."/>
            <person name="Bristow J."/>
            <person name="Eisen J.A."/>
            <person name="Markowitz V."/>
            <person name="Hugenholtz P."/>
            <person name="Kyrpides N.C."/>
            <person name="Klenk H.P."/>
        </authorList>
    </citation>
    <scope>NUCLEOTIDE SEQUENCE [LARGE SCALE GENOMIC DNA]</scope>
    <source>
        <strain evidence="5">ATCC 33891 / DSM 2032 / 1pr3</strain>
    </source>
</reference>
<accession>A0A7U4DQB3</accession>
<dbReference type="Pfam" id="PF06005">
    <property type="entry name" value="ZapB"/>
    <property type="match status" value="1"/>
</dbReference>
<evidence type="ECO:0000313" key="5">
    <source>
        <dbReference type="Proteomes" id="UP000006365"/>
    </source>
</evidence>
<keyword evidence="1 2" id="KW-0175">Coiled coil</keyword>
<feature type="region of interest" description="Disordered" evidence="3">
    <location>
        <begin position="77"/>
        <end position="105"/>
    </location>
</feature>
<name>A0A7U4DQB3_DESPD</name>
<proteinExistence type="predicted"/>
<dbReference type="Proteomes" id="UP000006365">
    <property type="component" value="Chromosome"/>
</dbReference>
<dbReference type="RefSeq" id="WP_015725462.1">
    <property type="nucleotide sequence ID" value="NC_014972.1"/>
</dbReference>
<gene>
    <name evidence="4" type="ordered locus">Despr_2803</name>
</gene>
<dbReference type="AlphaFoldDB" id="A0A7U4DQB3"/>
<sequence>MESNVELIRLEEFVDKLLTKYNQLKSDYQMLQETLRQRDAECAELKNNVFNLSSERTEVSNRVSGLLDRIEQWENEQMGASVDRSDSSASSQGSLFSNDADNKTI</sequence>
<evidence type="ECO:0000256" key="2">
    <source>
        <dbReference type="SAM" id="Coils"/>
    </source>
</evidence>